<dbReference type="Pfam" id="PF00630">
    <property type="entry name" value="Filamin"/>
    <property type="match status" value="1"/>
</dbReference>
<dbReference type="InterPro" id="IPR014756">
    <property type="entry name" value="Ig_E-set"/>
</dbReference>
<dbReference type="Proteomes" id="UP001283361">
    <property type="component" value="Unassembled WGS sequence"/>
</dbReference>
<dbReference type="AlphaFoldDB" id="A0AAE0Z2A8"/>
<evidence type="ECO:0000313" key="3">
    <source>
        <dbReference type="Proteomes" id="UP001283361"/>
    </source>
</evidence>
<name>A0AAE0Z2A8_9GAST</name>
<dbReference type="PROSITE" id="PS50194">
    <property type="entry name" value="FILAMIN_REPEAT"/>
    <property type="match status" value="1"/>
</dbReference>
<proteinExistence type="predicted"/>
<sequence>MTCPKPRKTISREKAGLYRGVARYGARFRYLQPVRESLMSLCRNPKHLQHRVETVCIKMPSGNGLGPRVRDNADGTICVEYEPKKEGMHEVLMSYDGSGVDGEYSKIMVE</sequence>
<dbReference type="SUPFAM" id="SSF81296">
    <property type="entry name" value="E set domains"/>
    <property type="match status" value="1"/>
</dbReference>
<dbReference type="InterPro" id="IPR013783">
    <property type="entry name" value="Ig-like_fold"/>
</dbReference>
<dbReference type="InterPro" id="IPR017868">
    <property type="entry name" value="Filamin/ABP280_repeat-like"/>
</dbReference>
<protein>
    <submittedName>
        <fullName evidence="2">Uncharacterized protein</fullName>
    </submittedName>
</protein>
<evidence type="ECO:0000256" key="1">
    <source>
        <dbReference type="PROSITE-ProRule" id="PRU00087"/>
    </source>
</evidence>
<accession>A0AAE0Z2A8</accession>
<dbReference type="Gene3D" id="2.60.40.10">
    <property type="entry name" value="Immunoglobulins"/>
    <property type="match status" value="1"/>
</dbReference>
<reference evidence="2" key="1">
    <citation type="journal article" date="2023" name="G3 (Bethesda)">
        <title>A reference genome for the long-term kleptoplast-retaining sea slug Elysia crispata morphotype clarki.</title>
        <authorList>
            <person name="Eastman K.E."/>
            <person name="Pendleton A.L."/>
            <person name="Shaikh M.A."/>
            <person name="Suttiyut T."/>
            <person name="Ogas R."/>
            <person name="Tomko P."/>
            <person name="Gavelis G."/>
            <person name="Widhalm J.R."/>
            <person name="Wisecaver J.H."/>
        </authorList>
    </citation>
    <scope>NUCLEOTIDE SEQUENCE</scope>
    <source>
        <strain evidence="2">ECLA1</strain>
    </source>
</reference>
<comment type="caution">
    <text evidence="2">The sequence shown here is derived from an EMBL/GenBank/DDBJ whole genome shotgun (WGS) entry which is preliminary data.</text>
</comment>
<organism evidence="2 3">
    <name type="scientific">Elysia crispata</name>
    <name type="common">lettuce slug</name>
    <dbReference type="NCBI Taxonomy" id="231223"/>
    <lineage>
        <taxon>Eukaryota</taxon>
        <taxon>Metazoa</taxon>
        <taxon>Spiralia</taxon>
        <taxon>Lophotrochozoa</taxon>
        <taxon>Mollusca</taxon>
        <taxon>Gastropoda</taxon>
        <taxon>Heterobranchia</taxon>
        <taxon>Euthyneura</taxon>
        <taxon>Panpulmonata</taxon>
        <taxon>Sacoglossa</taxon>
        <taxon>Placobranchoidea</taxon>
        <taxon>Plakobranchidae</taxon>
        <taxon>Elysia</taxon>
    </lineage>
</organism>
<evidence type="ECO:0000313" key="2">
    <source>
        <dbReference type="EMBL" id="KAK3760572.1"/>
    </source>
</evidence>
<feature type="repeat" description="Filamin" evidence="1">
    <location>
        <begin position="54"/>
        <end position="109"/>
    </location>
</feature>
<dbReference type="EMBL" id="JAWDGP010004972">
    <property type="protein sequence ID" value="KAK3760572.1"/>
    <property type="molecule type" value="Genomic_DNA"/>
</dbReference>
<gene>
    <name evidence="2" type="ORF">RRG08_022855</name>
</gene>
<keyword evidence="3" id="KW-1185">Reference proteome</keyword>